<evidence type="ECO:0000256" key="2">
    <source>
        <dbReference type="RuleBase" id="RU004466"/>
    </source>
</evidence>
<accession>A0A3E2MU85</accession>
<sequence>MTADGSCESDVPAEVVQLFLSSARAACDPVLRRAVESMPEPLATMAGYHLGWWDIDRSALAGSSGTFVRAALVWAAAAACGGDAGNAAPIAAAVELVHSGTLLHDDVMAGEVTRGGRRAVWSIWGIDNAILLGDALQTAAIRTLTDLPDPGVAVRAVMRLETSCLDLCIERFEDCAFECGQAGAADSYERMAAGKAAALIGCCCGLGALAADAGDATIVALERFGRELGLALQCVNDLDRRNATLTVAAALNSRSELAIEPAVLCQSSTSTKTIDIDRAATLVDVAAGRHVVRRCADQRIQAAVGALPDAVRSRDLTVLSQLICHRER</sequence>
<dbReference type="SUPFAM" id="SSF48576">
    <property type="entry name" value="Terpenoid synthases"/>
    <property type="match status" value="1"/>
</dbReference>
<dbReference type="RefSeq" id="WP_117432572.1">
    <property type="nucleotide sequence ID" value="NZ_PEDF01000100.1"/>
</dbReference>
<dbReference type="NCBIfam" id="NF045549">
    <property type="entry name" value="GGPPsyn_IdsB"/>
    <property type="match status" value="1"/>
</dbReference>
<dbReference type="EMBL" id="PEDF01000100">
    <property type="protein sequence ID" value="RFZ39732.1"/>
    <property type="molecule type" value="Genomic_DNA"/>
</dbReference>
<keyword evidence="2 3" id="KW-0808">Transferase</keyword>
<dbReference type="GO" id="GO:0004337">
    <property type="term" value="F:(2E,6E)-farnesyl diphosphate synthase activity"/>
    <property type="evidence" value="ECO:0007669"/>
    <property type="project" value="UniProtKB-EC"/>
</dbReference>
<dbReference type="AlphaFoldDB" id="A0A3E2MU85"/>
<name>A0A3E2MU85_MYCMR</name>
<comment type="pathway">
    <text evidence="1">Isoprenoid biosynthesis.</text>
</comment>
<reference evidence="3 4" key="1">
    <citation type="journal article" date="2018" name="Sci. Rep.">
        <title>Extensive genomic diversity among Mycobacterium marinum strains revealed by whole genome sequencing.</title>
        <authorList>
            <person name="Das S."/>
            <person name="Pettersson B.M."/>
            <person name="Behra P.R."/>
            <person name="Mallick A."/>
            <person name="Cheramie M."/>
            <person name="Ramesh M."/>
            <person name="Shirreff L."/>
            <person name="DuCote T."/>
            <person name="Dasgupta S."/>
            <person name="Ennis D.G."/>
            <person name="Kirsebom L.A."/>
        </authorList>
    </citation>
    <scope>NUCLEOTIDE SEQUENCE [LARGE SCALE GENOMIC DNA]</scope>
    <source>
        <strain evidence="3 4">Davis1</strain>
    </source>
</reference>
<evidence type="ECO:0000313" key="3">
    <source>
        <dbReference type="EMBL" id="RFZ39732.1"/>
    </source>
</evidence>
<dbReference type="InterPro" id="IPR000092">
    <property type="entry name" value="Polyprenyl_synt"/>
</dbReference>
<gene>
    <name evidence="3" type="ORF">DAVIS_03253</name>
</gene>
<protein>
    <submittedName>
        <fullName evidence="3">(2E,6E)-farnesyl diphosphate synthase</fullName>
        <ecNumber evidence="3">2.5.1.10</ecNumber>
    </submittedName>
</protein>
<organism evidence="3 4">
    <name type="scientific">Mycobacterium marinum</name>
    <dbReference type="NCBI Taxonomy" id="1781"/>
    <lineage>
        <taxon>Bacteria</taxon>
        <taxon>Bacillati</taxon>
        <taxon>Actinomycetota</taxon>
        <taxon>Actinomycetes</taxon>
        <taxon>Mycobacteriales</taxon>
        <taxon>Mycobacteriaceae</taxon>
        <taxon>Mycobacterium</taxon>
        <taxon>Mycobacterium ulcerans group</taxon>
    </lineage>
</organism>
<comment type="caution">
    <text evidence="3">The sequence shown here is derived from an EMBL/GenBank/DDBJ whole genome shotgun (WGS) entry which is preliminary data.</text>
</comment>
<evidence type="ECO:0000313" key="4">
    <source>
        <dbReference type="Proteomes" id="UP000257451"/>
    </source>
</evidence>
<dbReference type="PANTHER" id="PTHR12001:SF86">
    <property type="entry name" value="GERANYLGERANYL DIPHOSPHATE SYNTHASE"/>
    <property type="match status" value="1"/>
</dbReference>
<dbReference type="Pfam" id="PF00348">
    <property type="entry name" value="polyprenyl_synt"/>
    <property type="match status" value="1"/>
</dbReference>
<dbReference type="GO" id="GO:0008299">
    <property type="term" value="P:isoprenoid biosynthetic process"/>
    <property type="evidence" value="ECO:0007669"/>
    <property type="project" value="InterPro"/>
</dbReference>
<dbReference type="PANTHER" id="PTHR12001">
    <property type="entry name" value="GERANYLGERANYL PYROPHOSPHATE SYNTHASE"/>
    <property type="match status" value="1"/>
</dbReference>
<comment type="similarity">
    <text evidence="2">Belongs to the FPP/GGPP synthase family.</text>
</comment>
<dbReference type="Proteomes" id="UP000257451">
    <property type="component" value="Unassembled WGS sequence"/>
</dbReference>
<proteinExistence type="inferred from homology"/>
<dbReference type="InterPro" id="IPR008949">
    <property type="entry name" value="Isoprenoid_synthase_dom_sf"/>
</dbReference>
<evidence type="ECO:0000256" key="1">
    <source>
        <dbReference type="ARBA" id="ARBA00005128"/>
    </source>
</evidence>
<dbReference type="EC" id="2.5.1.10" evidence="3"/>
<dbReference type="Gene3D" id="1.10.600.10">
    <property type="entry name" value="Farnesyl Diphosphate Synthase"/>
    <property type="match status" value="1"/>
</dbReference>